<name>A0A6A6WNF2_9PEZI</name>
<accession>A0A6A6WNF2</accession>
<organism evidence="1 2">
    <name type="scientific">Pseudovirgaria hyperparasitica</name>
    <dbReference type="NCBI Taxonomy" id="470096"/>
    <lineage>
        <taxon>Eukaryota</taxon>
        <taxon>Fungi</taxon>
        <taxon>Dikarya</taxon>
        <taxon>Ascomycota</taxon>
        <taxon>Pezizomycotina</taxon>
        <taxon>Dothideomycetes</taxon>
        <taxon>Dothideomycetes incertae sedis</taxon>
        <taxon>Acrospermales</taxon>
        <taxon>Acrospermaceae</taxon>
        <taxon>Pseudovirgaria</taxon>
    </lineage>
</organism>
<dbReference type="AlphaFoldDB" id="A0A6A6WNF2"/>
<dbReference type="EMBL" id="ML996565">
    <property type="protein sequence ID" value="KAF2763552.1"/>
    <property type="molecule type" value="Genomic_DNA"/>
</dbReference>
<keyword evidence="2" id="KW-1185">Reference proteome</keyword>
<evidence type="ECO:0000313" key="1">
    <source>
        <dbReference type="EMBL" id="KAF2763552.1"/>
    </source>
</evidence>
<proteinExistence type="predicted"/>
<sequence length="248" mass="27854">MKPVVKRSHRPNLHRPHPSIIIIHFPLRTREPSQTLLSTHLLLLSLFPPPSPQNNPPSHLSPIHLPSHRLNQLFLLSSPLSTRSLTLTLTHTLSLLLTYYLFSPPSPINPHTGPSLPYFFLFLLLLFSLSINSSNSDPLPSILQGRRKRRDTRDSFGILLASREHTHTHSIHTHHRHDNIVRAAGTFLRHRSRVAAASVLCSTVPATLSTLPPTPLHKHTHTHITYTVTVTVTSLVIAVCSCRDPLRL</sequence>
<dbReference type="GeneID" id="54482571"/>
<protein>
    <submittedName>
        <fullName evidence="1">Uncharacterized protein</fullName>
    </submittedName>
</protein>
<reference evidence="1" key="1">
    <citation type="journal article" date="2020" name="Stud. Mycol.">
        <title>101 Dothideomycetes genomes: a test case for predicting lifestyles and emergence of pathogens.</title>
        <authorList>
            <person name="Haridas S."/>
            <person name="Albert R."/>
            <person name="Binder M."/>
            <person name="Bloem J."/>
            <person name="Labutti K."/>
            <person name="Salamov A."/>
            <person name="Andreopoulos B."/>
            <person name="Baker S."/>
            <person name="Barry K."/>
            <person name="Bills G."/>
            <person name="Bluhm B."/>
            <person name="Cannon C."/>
            <person name="Castanera R."/>
            <person name="Culley D."/>
            <person name="Daum C."/>
            <person name="Ezra D."/>
            <person name="Gonzalez J."/>
            <person name="Henrissat B."/>
            <person name="Kuo A."/>
            <person name="Liang C."/>
            <person name="Lipzen A."/>
            <person name="Lutzoni F."/>
            <person name="Magnuson J."/>
            <person name="Mondo S."/>
            <person name="Nolan M."/>
            <person name="Ohm R."/>
            <person name="Pangilinan J."/>
            <person name="Park H.-J."/>
            <person name="Ramirez L."/>
            <person name="Alfaro M."/>
            <person name="Sun H."/>
            <person name="Tritt A."/>
            <person name="Yoshinaga Y."/>
            <person name="Zwiers L.-H."/>
            <person name="Turgeon B."/>
            <person name="Goodwin S."/>
            <person name="Spatafora J."/>
            <person name="Crous P."/>
            <person name="Grigoriev I."/>
        </authorList>
    </citation>
    <scope>NUCLEOTIDE SEQUENCE</scope>
    <source>
        <strain evidence="1">CBS 121739</strain>
    </source>
</reference>
<evidence type="ECO:0000313" key="2">
    <source>
        <dbReference type="Proteomes" id="UP000799437"/>
    </source>
</evidence>
<gene>
    <name evidence="1" type="ORF">EJ05DRAFT_42756</name>
</gene>
<dbReference type="Proteomes" id="UP000799437">
    <property type="component" value="Unassembled WGS sequence"/>
</dbReference>
<dbReference type="RefSeq" id="XP_033606003.1">
    <property type="nucleotide sequence ID" value="XM_033741517.1"/>
</dbReference>